<name>A0A1Y1N7M8_PHOPY</name>
<organism evidence="2">
    <name type="scientific">Photinus pyralis</name>
    <name type="common">Common eastern firefly</name>
    <name type="synonym">Lampyris pyralis</name>
    <dbReference type="NCBI Taxonomy" id="7054"/>
    <lineage>
        <taxon>Eukaryota</taxon>
        <taxon>Metazoa</taxon>
        <taxon>Ecdysozoa</taxon>
        <taxon>Arthropoda</taxon>
        <taxon>Hexapoda</taxon>
        <taxon>Insecta</taxon>
        <taxon>Pterygota</taxon>
        <taxon>Neoptera</taxon>
        <taxon>Endopterygota</taxon>
        <taxon>Coleoptera</taxon>
        <taxon>Polyphaga</taxon>
        <taxon>Elateriformia</taxon>
        <taxon>Elateroidea</taxon>
        <taxon>Lampyridae</taxon>
        <taxon>Lampyrinae</taxon>
        <taxon>Photinus</taxon>
    </lineage>
</organism>
<proteinExistence type="predicted"/>
<feature type="compositionally biased region" description="Polar residues" evidence="1">
    <location>
        <begin position="77"/>
        <end position="87"/>
    </location>
</feature>
<dbReference type="EMBL" id="GEZM01011548">
    <property type="protein sequence ID" value="JAV93488.1"/>
    <property type="molecule type" value="Transcribed_RNA"/>
</dbReference>
<accession>A0A1Y1N7M8</accession>
<feature type="compositionally biased region" description="Polar residues" evidence="1">
    <location>
        <begin position="113"/>
        <end position="122"/>
    </location>
</feature>
<protein>
    <submittedName>
        <fullName evidence="2">Uncharacterized protein</fullName>
    </submittedName>
</protein>
<evidence type="ECO:0000256" key="1">
    <source>
        <dbReference type="SAM" id="MobiDB-lite"/>
    </source>
</evidence>
<reference evidence="2" key="1">
    <citation type="journal article" date="2016" name="Sci. Rep.">
        <title>Molecular characterization of firefly nuptial gifts: a multi-omics approach sheds light on postcopulatory sexual selection.</title>
        <authorList>
            <person name="Al-Wathiqui N."/>
            <person name="Fallon T.R."/>
            <person name="South A."/>
            <person name="Weng J.K."/>
            <person name="Lewis S.M."/>
        </authorList>
    </citation>
    <scope>NUCLEOTIDE SEQUENCE</scope>
</reference>
<dbReference type="AlphaFoldDB" id="A0A1Y1N7M8"/>
<sequence>MPLCALHSLATQPPVLNFRRDAAWALERTRISSLLLKEGREEKRRENKKSLSLLASKCPEFYIGRYRRDEYNSFQMTWQSNPSQQTALPHRHSSAAGNAASGYLSLEPRQQKSRASSNLGPS</sequence>
<evidence type="ECO:0000313" key="2">
    <source>
        <dbReference type="EMBL" id="JAV93488.1"/>
    </source>
</evidence>
<feature type="region of interest" description="Disordered" evidence="1">
    <location>
        <begin position="77"/>
        <end position="122"/>
    </location>
</feature>